<organism evidence="2 3">
    <name type="scientific">Allorhizobium taibaishanense</name>
    <dbReference type="NCBI Taxonomy" id="887144"/>
    <lineage>
        <taxon>Bacteria</taxon>
        <taxon>Pseudomonadati</taxon>
        <taxon>Pseudomonadota</taxon>
        <taxon>Alphaproteobacteria</taxon>
        <taxon>Hyphomicrobiales</taxon>
        <taxon>Rhizobiaceae</taxon>
        <taxon>Rhizobium/Agrobacterium group</taxon>
        <taxon>Allorhizobium</taxon>
    </lineage>
</organism>
<evidence type="ECO:0000313" key="2">
    <source>
        <dbReference type="EMBL" id="OLP47903.1"/>
    </source>
</evidence>
<proteinExistence type="predicted"/>
<keyword evidence="3" id="KW-1185">Reference proteome</keyword>
<evidence type="ECO:0000313" key="3">
    <source>
        <dbReference type="Proteomes" id="UP000185598"/>
    </source>
</evidence>
<accession>A0A1Q9A0E4</accession>
<dbReference type="EMBL" id="MKIN01000026">
    <property type="protein sequence ID" value="OLP47903.1"/>
    <property type="molecule type" value="Genomic_DNA"/>
</dbReference>
<name>A0A1Q9A0E4_9HYPH</name>
<reference evidence="2 3" key="1">
    <citation type="submission" date="2016-09" db="EMBL/GenBank/DDBJ databases">
        <title>Rhizobium oryziradicis sp. nov., isolated from the root of rice.</title>
        <authorList>
            <person name="Zhao J."/>
            <person name="Zhang X."/>
        </authorList>
    </citation>
    <scope>NUCLEOTIDE SEQUENCE [LARGE SCALE GENOMIC DNA]</scope>
    <source>
        <strain evidence="2 3">14971</strain>
    </source>
</reference>
<dbReference type="STRING" id="887144.BJF91_10810"/>
<gene>
    <name evidence="2" type="ORF">BJF91_10810</name>
    <name evidence="1" type="ORF">GGQ71_004863</name>
</gene>
<dbReference type="AlphaFoldDB" id="A0A1Q9A0E4"/>
<reference evidence="1 4" key="2">
    <citation type="submission" date="2020-08" db="EMBL/GenBank/DDBJ databases">
        <title>Genomic Encyclopedia of Type Strains, Phase IV (KMG-IV): sequencing the most valuable type-strain genomes for metagenomic binning, comparative biology and taxonomic classification.</title>
        <authorList>
            <person name="Goeker M."/>
        </authorList>
    </citation>
    <scope>NUCLEOTIDE SEQUENCE [LARGE SCALE GENOMIC DNA]</scope>
    <source>
        <strain evidence="1 4">DSM 100021</strain>
    </source>
</reference>
<dbReference type="EMBL" id="JACIED010000009">
    <property type="protein sequence ID" value="MBB4010562.1"/>
    <property type="molecule type" value="Genomic_DNA"/>
</dbReference>
<comment type="caution">
    <text evidence="2">The sequence shown here is derived from an EMBL/GenBank/DDBJ whole genome shotgun (WGS) entry which is preliminary data.</text>
</comment>
<evidence type="ECO:0000313" key="4">
    <source>
        <dbReference type="Proteomes" id="UP000544107"/>
    </source>
</evidence>
<dbReference type="OrthoDB" id="7187254at2"/>
<evidence type="ECO:0000313" key="1">
    <source>
        <dbReference type="EMBL" id="MBB4010562.1"/>
    </source>
</evidence>
<sequence length="259" mass="27442">MTRKPITEDDLQAYVDKALSPERCGDVAEYLLTNPDASMRVAAYERQSLMLRASLDPVAREPIPSRLNLANIAANRAANTAPSFWRMAAAAAIILAIGATGGWTLKGLSIPATEGVAALAQEASASYGVFASDRIRPVEVRADGTDSLKQLASDTLGALTVLPDLSKSGYRLMGGRVVPTAHGPGLMLMYDNDKGSRLVMLTRRMQVDQDKPMVANSDASVRGWSWANNGMGFSLVGSLPAADLHSIADLAKAQVATSL</sequence>
<dbReference type="Proteomes" id="UP000185598">
    <property type="component" value="Unassembled WGS sequence"/>
</dbReference>
<dbReference type="RefSeq" id="WP_075616468.1">
    <property type="nucleotide sequence ID" value="NZ_JACIED010000009.1"/>
</dbReference>
<protein>
    <submittedName>
        <fullName evidence="1">Anti-sigma factor RsiW</fullName>
    </submittedName>
</protein>
<dbReference type="Proteomes" id="UP000544107">
    <property type="component" value="Unassembled WGS sequence"/>
</dbReference>